<dbReference type="Gene3D" id="3.40.50.1580">
    <property type="entry name" value="Nucleoside phosphorylase domain"/>
    <property type="match status" value="1"/>
</dbReference>
<feature type="coiled-coil region" evidence="1">
    <location>
        <begin position="1144"/>
        <end position="1174"/>
    </location>
</feature>
<dbReference type="InterPro" id="IPR027417">
    <property type="entry name" value="P-loop_NTPase"/>
</dbReference>
<dbReference type="Proteomes" id="UP000078397">
    <property type="component" value="Unassembled WGS sequence"/>
</dbReference>
<dbReference type="PRINTS" id="PR00381">
    <property type="entry name" value="KINESINLIGHT"/>
</dbReference>
<dbReference type="STRING" id="1380566.A0A219ASZ0"/>
<dbReference type="InterPro" id="IPR035994">
    <property type="entry name" value="Nucleoside_phosphorylase_sf"/>
</dbReference>
<evidence type="ECO:0000256" key="2">
    <source>
        <dbReference type="SAM" id="MobiDB-lite"/>
    </source>
</evidence>
<dbReference type="SUPFAM" id="SSF52540">
    <property type="entry name" value="P-loop containing nucleoside triphosphate hydrolases"/>
    <property type="match status" value="1"/>
</dbReference>
<proteinExistence type="predicted"/>
<dbReference type="GeneID" id="33936407"/>
<dbReference type="Pfam" id="PF01048">
    <property type="entry name" value="PNP_UDP_1"/>
    <property type="match status" value="2"/>
</dbReference>
<dbReference type="InterPro" id="IPR053137">
    <property type="entry name" value="NLR-like"/>
</dbReference>
<evidence type="ECO:0000256" key="1">
    <source>
        <dbReference type="SAM" id="Coils"/>
    </source>
</evidence>
<dbReference type="OrthoDB" id="626167at2759"/>
<comment type="caution">
    <text evidence="5">The sequence shown here is derived from an EMBL/GenBank/DDBJ whole genome shotgun (WGS) entry which is preliminary data.</text>
</comment>
<feature type="domain" description="Nucleoside phosphorylase" evidence="4">
    <location>
        <begin position="252"/>
        <end position="350"/>
    </location>
</feature>
<name>A0A219ASZ0_METCM</name>
<protein>
    <submittedName>
        <fullName evidence="5">Kinesin light</fullName>
    </submittedName>
</protein>
<gene>
    <name evidence="5" type="ORF">VFPPC_17437</name>
</gene>
<feature type="domain" description="NB-ARC" evidence="3">
    <location>
        <begin position="397"/>
        <end position="557"/>
    </location>
</feature>
<dbReference type="Gene3D" id="3.40.50.300">
    <property type="entry name" value="P-loop containing nucleotide triphosphate hydrolases"/>
    <property type="match status" value="1"/>
</dbReference>
<dbReference type="Pfam" id="PF13374">
    <property type="entry name" value="TPR_10"/>
    <property type="match status" value="3"/>
</dbReference>
<dbReference type="Gene3D" id="1.25.40.10">
    <property type="entry name" value="Tetratricopeptide repeat domain"/>
    <property type="match status" value="4"/>
</dbReference>
<organism evidence="5 6">
    <name type="scientific">Pochonia chlamydosporia 170</name>
    <dbReference type="NCBI Taxonomy" id="1380566"/>
    <lineage>
        <taxon>Eukaryota</taxon>
        <taxon>Fungi</taxon>
        <taxon>Dikarya</taxon>
        <taxon>Ascomycota</taxon>
        <taxon>Pezizomycotina</taxon>
        <taxon>Sordariomycetes</taxon>
        <taxon>Hypocreomycetidae</taxon>
        <taxon>Hypocreales</taxon>
        <taxon>Clavicipitaceae</taxon>
        <taxon>Pochonia</taxon>
    </lineage>
</organism>
<dbReference type="PANTHER" id="PTHR46082:SF6">
    <property type="entry name" value="AAA+ ATPASE DOMAIN-CONTAINING PROTEIN-RELATED"/>
    <property type="match status" value="1"/>
</dbReference>
<dbReference type="RefSeq" id="XP_022285837.1">
    <property type="nucleotide sequence ID" value="XM_022429146.1"/>
</dbReference>
<dbReference type="InterPro" id="IPR000845">
    <property type="entry name" value="Nucleoside_phosphorylase_d"/>
</dbReference>
<sequence>MTVPRPSCREDFKIAIICALPLEYNAVALLFDERWDEHGDTFGKAHRDPNTYTTGRMGKHNVVLALLSGMGKAKVAAAAASMRSSYGDLELVLLVGICGGLPHHGQGEILLGDVVISKRVVQYDFGRKYPDKFLRKDTIEDNLSKHDKNIRNFLALFDTDNGKETLQERTAHFLSQLQAKAEKHQAKYQYPGTAEDKLFASSYRHKHRTSPACICSDCHGRMDPICDDALSALCDDLGCDERYLEPRDRLQARRQLEQEKKDRAQEPAVHIGAIASGDTVMRSGEDRDRIAKKEGVIAFEMECAGVWEEMPCIVVKGVCDYADCHKNKKWRDFAAATAASASKAILERYIQTDRRRGRVVDEPLVGHFLVPFGRNQTFVGRETILSKLLERICPGTNQDDCQRTAVEGLGGVGKTQIALEAVYRVRNVHPDCSIFWVPAVDANTFENAYRDIGKRMKIQGIDEDKADVKWLVKTALSDDGSGYWLLVVDNADDITLLFGVTRLSDYLPFSRKGSILFTTRNHMAVVKLDIPKSGVLTIAEMSRTEATELLQTNLTPNQTSDIESNMELLDFLADLPLAIKQASAYMAETGITTARYLHHYRSSDKNMIRLLSRDFKDQGRYQTMRNPVATTWLISFDHVSRDKPLAARYLRFLCLLGEKDIPTSLLPPPESELDMDEAIGTLRAYAFITQREGQDSIDMHRLVRLAMQNWLGNEELKSCVTSAIQRLNQAFPFPEHENRDMWMRYLPHAQAALEFREHPKGGKVDASLLYSVAESYFLLGRYQKAEQMHRQSLQLYQKVLGKDHPSTLSSMNNLANVLRYLGKYEEAEQMHRQTLELKEKVLGKDHPRTLDSMNNLALVLSDLGKYEEAEQMHRQEWKLTEKARGKDHPDTLSSMNNLGIVLEMLGKYEEAEQMHRQTLELRQKVLGKDHPDTLGSMNSLANVLESLGKYEEAEQMHRQTLELKEKVLGKDHPSTRRSRRNFENVLESLLKYEEAEQMHRPAFLLEEYVLCKDHPFTLSSMNHLANVLESLGKYEEAEKMHRQTLELRQKVLVEEAFLPNFQHERPRKYTRASADVVQREPTRNVYSSNCSQAWEFGDSRTQISWHLQTLQLHEKVLGKDHPDTLLSLSNLRLLLRHLGKYEEAEQLHQQTLELQEMYEEAEQMHRQTLELRQKALGKDHPDTLGSMDNLADVLDNLGKYEEAEQMHRQTLELEEKVLGKDHPSTRRSRRNFENCLRTKTSP</sequence>
<dbReference type="Pfam" id="PF13176">
    <property type="entry name" value="TPR_7"/>
    <property type="match status" value="1"/>
</dbReference>
<dbReference type="InterPro" id="IPR019734">
    <property type="entry name" value="TPR_rpt"/>
</dbReference>
<dbReference type="InterPro" id="IPR002182">
    <property type="entry name" value="NB-ARC"/>
</dbReference>
<keyword evidence="6" id="KW-1185">Reference proteome</keyword>
<dbReference type="GO" id="GO:0009116">
    <property type="term" value="P:nucleoside metabolic process"/>
    <property type="evidence" value="ECO:0007669"/>
    <property type="project" value="InterPro"/>
</dbReference>
<accession>A0A219ASZ0</accession>
<evidence type="ECO:0000259" key="4">
    <source>
        <dbReference type="Pfam" id="PF01048"/>
    </source>
</evidence>
<dbReference type="PANTHER" id="PTHR46082">
    <property type="entry name" value="ATP/GTP-BINDING PROTEIN-RELATED"/>
    <property type="match status" value="1"/>
</dbReference>
<dbReference type="AlphaFoldDB" id="A0A219ASZ0"/>
<feature type="domain" description="Nucleoside phosphorylase" evidence="4">
    <location>
        <begin position="13"/>
        <end position="129"/>
    </location>
</feature>
<dbReference type="SUPFAM" id="SSF53167">
    <property type="entry name" value="Purine and uridine phosphorylases"/>
    <property type="match status" value="1"/>
</dbReference>
<reference evidence="5 6" key="1">
    <citation type="journal article" date="2016" name="PLoS Pathog.">
        <title>Biosynthesis of antibiotic leucinostatins in bio-control fungus Purpureocillium lilacinum and their inhibition on phytophthora revealed by genome mining.</title>
        <authorList>
            <person name="Wang G."/>
            <person name="Liu Z."/>
            <person name="Lin R."/>
            <person name="Li E."/>
            <person name="Mao Z."/>
            <person name="Ling J."/>
            <person name="Yang Y."/>
            <person name="Yin W.B."/>
            <person name="Xie B."/>
        </authorList>
    </citation>
    <scope>NUCLEOTIDE SEQUENCE [LARGE SCALE GENOMIC DNA]</scope>
    <source>
        <strain evidence="5">170</strain>
    </source>
</reference>
<evidence type="ECO:0000313" key="6">
    <source>
        <dbReference type="Proteomes" id="UP000078397"/>
    </source>
</evidence>
<evidence type="ECO:0000313" key="5">
    <source>
        <dbReference type="EMBL" id="OWT43414.1"/>
    </source>
</evidence>
<dbReference type="EMBL" id="LSBJ02000001">
    <property type="protein sequence ID" value="OWT43414.1"/>
    <property type="molecule type" value="Genomic_DNA"/>
</dbReference>
<dbReference type="Pfam" id="PF13424">
    <property type="entry name" value="TPR_12"/>
    <property type="match status" value="3"/>
</dbReference>
<dbReference type="KEGG" id="pchm:VFPPC_17437"/>
<dbReference type="SUPFAM" id="SSF48452">
    <property type="entry name" value="TPR-like"/>
    <property type="match status" value="2"/>
</dbReference>
<dbReference type="GO" id="GO:0003824">
    <property type="term" value="F:catalytic activity"/>
    <property type="evidence" value="ECO:0007669"/>
    <property type="project" value="InterPro"/>
</dbReference>
<dbReference type="InterPro" id="IPR011990">
    <property type="entry name" value="TPR-like_helical_dom_sf"/>
</dbReference>
<feature type="region of interest" description="Disordered" evidence="2">
    <location>
        <begin position="1216"/>
        <end position="1242"/>
    </location>
</feature>
<dbReference type="SMART" id="SM00028">
    <property type="entry name" value="TPR"/>
    <property type="match status" value="8"/>
</dbReference>
<keyword evidence="1" id="KW-0175">Coiled coil</keyword>
<dbReference type="Pfam" id="PF00931">
    <property type="entry name" value="NB-ARC"/>
    <property type="match status" value="1"/>
</dbReference>
<evidence type="ECO:0000259" key="3">
    <source>
        <dbReference type="Pfam" id="PF00931"/>
    </source>
</evidence>
<dbReference type="GO" id="GO:0043531">
    <property type="term" value="F:ADP binding"/>
    <property type="evidence" value="ECO:0007669"/>
    <property type="project" value="InterPro"/>
</dbReference>